<feature type="region of interest" description="Disordered" evidence="1">
    <location>
        <begin position="272"/>
        <end position="294"/>
    </location>
</feature>
<evidence type="ECO:0000313" key="3">
    <source>
        <dbReference type="Proteomes" id="UP000050794"/>
    </source>
</evidence>
<keyword evidence="3" id="KW-1185">Reference proteome</keyword>
<protein>
    <submittedName>
        <fullName evidence="4">Spermatogenesis-associated protein 6</fullName>
    </submittedName>
</protein>
<dbReference type="AlphaFoldDB" id="A0A183VFN4"/>
<gene>
    <name evidence="2" type="ORF">TCNE_LOCUS19554</name>
</gene>
<name>A0A183VFN4_TOXCA</name>
<organism evidence="3 4">
    <name type="scientific">Toxocara canis</name>
    <name type="common">Canine roundworm</name>
    <dbReference type="NCBI Taxonomy" id="6265"/>
    <lineage>
        <taxon>Eukaryota</taxon>
        <taxon>Metazoa</taxon>
        <taxon>Ecdysozoa</taxon>
        <taxon>Nematoda</taxon>
        <taxon>Chromadorea</taxon>
        <taxon>Rhabditida</taxon>
        <taxon>Spirurina</taxon>
        <taxon>Ascaridomorpha</taxon>
        <taxon>Ascaridoidea</taxon>
        <taxon>Toxocaridae</taxon>
        <taxon>Toxocara</taxon>
    </lineage>
</organism>
<accession>A0A183VFN4</accession>
<dbReference type="EMBL" id="UYWY01027093">
    <property type="protein sequence ID" value="VDM50875.1"/>
    <property type="molecule type" value="Genomic_DNA"/>
</dbReference>
<evidence type="ECO:0000256" key="1">
    <source>
        <dbReference type="SAM" id="MobiDB-lite"/>
    </source>
</evidence>
<dbReference type="WBParaSite" id="TCNE_0001955801-mRNA-1">
    <property type="protein sequence ID" value="TCNE_0001955801-mRNA-1"/>
    <property type="gene ID" value="TCNE_0001955801"/>
</dbReference>
<reference evidence="4" key="1">
    <citation type="submission" date="2016-06" db="UniProtKB">
        <authorList>
            <consortium name="WormBaseParasite"/>
        </authorList>
    </citation>
    <scope>IDENTIFICATION</scope>
</reference>
<reference evidence="2 3" key="2">
    <citation type="submission" date="2018-11" db="EMBL/GenBank/DDBJ databases">
        <authorList>
            <consortium name="Pathogen Informatics"/>
        </authorList>
    </citation>
    <scope>NUCLEOTIDE SEQUENCE [LARGE SCALE GENOMIC DNA]</scope>
</reference>
<feature type="compositionally biased region" description="Basic and acidic residues" evidence="1">
    <location>
        <begin position="351"/>
        <end position="362"/>
    </location>
</feature>
<proteinExistence type="predicted"/>
<evidence type="ECO:0000313" key="2">
    <source>
        <dbReference type="EMBL" id="VDM50875.1"/>
    </source>
</evidence>
<sequence length="386" mass="44519">MAKSITDPERIDEYRRQKQMELKAMKRREEEAMRYHQKQELELLTTPQQMRVFETRPISVMSESVDSRDFLFSPSVSTWKRTYIVDATQPVAKNEILTSEELLEKERFDVDLLKNFPTFLFRCRISLISVDATQPVAKNEILTSEELLEKERFDVDLLKRREAFIEKPQPKPEIFRTGKRWQPPPEQPYIWPTMRRPLSVQPGCEPVIDFAPGVPKYLDEVEYRWEPYVYSPGYKLERKNFTPTNSPPLSPIRGMGTGPLDEVAKRQTRYLITPSPDGSHRPKPAFGGPRATPSGGFYPHAPNAIKIVKKKLLHAARTPSPSVGEGDVDDVEVIHERNYHLLGDSASPSRSPERISRAHNERIAPSSSHRSTHYTRGRQPSTLNRF</sequence>
<dbReference type="Proteomes" id="UP000050794">
    <property type="component" value="Unassembled WGS sequence"/>
</dbReference>
<feature type="region of interest" description="Disordered" evidence="1">
    <location>
        <begin position="339"/>
        <end position="386"/>
    </location>
</feature>
<evidence type="ECO:0000313" key="4">
    <source>
        <dbReference type="WBParaSite" id="TCNE_0001955801-mRNA-1"/>
    </source>
</evidence>